<keyword evidence="3" id="KW-0479">Metal-binding</keyword>
<keyword evidence="12" id="KW-1185">Reference proteome</keyword>
<name>A0A1Y2BEE7_9FUNG</name>
<evidence type="ECO:0000256" key="7">
    <source>
        <dbReference type="ARBA" id="ARBA00023049"/>
    </source>
</evidence>
<dbReference type="PANTHER" id="PTHR47466:SF1">
    <property type="entry name" value="METALLOPROTEASE MEP1 (AFU_ORTHOLOGUE AFUA_1G07730)-RELATED"/>
    <property type="match status" value="1"/>
</dbReference>
<organism evidence="11 12">
    <name type="scientific">Rhizoclosmatium globosum</name>
    <dbReference type="NCBI Taxonomy" id="329046"/>
    <lineage>
        <taxon>Eukaryota</taxon>
        <taxon>Fungi</taxon>
        <taxon>Fungi incertae sedis</taxon>
        <taxon>Chytridiomycota</taxon>
        <taxon>Chytridiomycota incertae sedis</taxon>
        <taxon>Chytridiomycetes</taxon>
        <taxon>Chytridiales</taxon>
        <taxon>Chytriomycetaceae</taxon>
        <taxon>Rhizoclosmatium</taxon>
    </lineage>
</organism>
<keyword evidence="5" id="KW-0378">Hydrolase</keyword>
<keyword evidence="4" id="KW-0732">Signal</keyword>
<dbReference type="Proteomes" id="UP000193642">
    <property type="component" value="Unassembled WGS sequence"/>
</dbReference>
<evidence type="ECO:0000256" key="8">
    <source>
        <dbReference type="ARBA" id="ARBA00023157"/>
    </source>
</evidence>
<dbReference type="InterPro" id="IPR024079">
    <property type="entry name" value="MetalloPept_cat_dom_sf"/>
</dbReference>
<dbReference type="STRING" id="329046.A0A1Y2BEE7"/>
<feature type="non-terminal residue" evidence="11">
    <location>
        <position position="1"/>
    </location>
</feature>
<keyword evidence="2" id="KW-0645">Protease</keyword>
<keyword evidence="8" id="KW-1015">Disulfide bond</keyword>
<reference evidence="11 12" key="1">
    <citation type="submission" date="2016-07" db="EMBL/GenBank/DDBJ databases">
        <title>Pervasive Adenine N6-methylation of Active Genes in Fungi.</title>
        <authorList>
            <consortium name="DOE Joint Genome Institute"/>
            <person name="Mondo S.J."/>
            <person name="Dannebaum R.O."/>
            <person name="Kuo R.C."/>
            <person name="Labutti K."/>
            <person name="Haridas S."/>
            <person name="Kuo A."/>
            <person name="Salamov A."/>
            <person name="Ahrendt S.R."/>
            <person name="Lipzen A."/>
            <person name="Sullivan W."/>
            <person name="Andreopoulos W.B."/>
            <person name="Clum A."/>
            <person name="Lindquist E."/>
            <person name="Daum C."/>
            <person name="Ramamoorthy G.K."/>
            <person name="Gryganskyi A."/>
            <person name="Culley D."/>
            <person name="Magnuson J.K."/>
            <person name="James T.Y."/>
            <person name="O'Malley M.A."/>
            <person name="Stajich J.E."/>
            <person name="Spatafora J.W."/>
            <person name="Visel A."/>
            <person name="Grigoriev I.V."/>
        </authorList>
    </citation>
    <scope>NUCLEOTIDE SEQUENCE [LARGE SCALE GENOMIC DNA]</scope>
    <source>
        <strain evidence="11 12">JEL800</strain>
    </source>
</reference>
<proteinExistence type="inferred from homology"/>
<dbReference type="PANTHER" id="PTHR47466">
    <property type="match status" value="1"/>
</dbReference>
<evidence type="ECO:0000256" key="5">
    <source>
        <dbReference type="ARBA" id="ARBA00022801"/>
    </source>
</evidence>
<dbReference type="GO" id="GO:0006508">
    <property type="term" value="P:proteolysis"/>
    <property type="evidence" value="ECO:0007669"/>
    <property type="project" value="UniProtKB-KW"/>
</dbReference>
<dbReference type="OrthoDB" id="2139170at2759"/>
<evidence type="ECO:0000256" key="2">
    <source>
        <dbReference type="ARBA" id="ARBA00022670"/>
    </source>
</evidence>
<evidence type="ECO:0000256" key="6">
    <source>
        <dbReference type="ARBA" id="ARBA00022833"/>
    </source>
</evidence>
<evidence type="ECO:0000313" key="11">
    <source>
        <dbReference type="EMBL" id="ORY33208.1"/>
    </source>
</evidence>
<dbReference type="Pfam" id="PF05572">
    <property type="entry name" value="Peptidase_M43"/>
    <property type="match status" value="1"/>
</dbReference>
<keyword evidence="7" id="KW-0482">Metalloprotease</keyword>
<evidence type="ECO:0000256" key="4">
    <source>
        <dbReference type="ARBA" id="ARBA00022729"/>
    </source>
</evidence>
<feature type="compositionally biased region" description="Polar residues" evidence="9">
    <location>
        <begin position="162"/>
        <end position="176"/>
    </location>
</feature>
<dbReference type="SUPFAM" id="SSF55486">
    <property type="entry name" value="Metalloproteases ('zincins'), catalytic domain"/>
    <property type="match status" value="1"/>
</dbReference>
<dbReference type="GO" id="GO:0008237">
    <property type="term" value="F:metallopeptidase activity"/>
    <property type="evidence" value="ECO:0007669"/>
    <property type="project" value="UniProtKB-KW"/>
</dbReference>
<sequence length="199" mass="21324">SKRSIANDPIQVPVYFNIITQGSGFTNGEVTSKMIAKQISVFKASYQGKFRFFLLGAYYTNNQGWFKDMSNVDVTAMGKKLRKGGANVMNVYTGTGIGGLAGLPHANSQTDISDGVRLCYNCMPGGNYSNGKVLVHEAGHWLGLLHTFQGGCNDPNGDWVSDTPTESDQVSSNSCPNGRDSCSKSPGLDPIHGVMVGLF</sequence>
<dbReference type="AlphaFoldDB" id="A0A1Y2BEE7"/>
<keyword evidence="6" id="KW-0862">Zinc</keyword>
<gene>
    <name evidence="11" type="ORF">BCR33DRAFT_665291</name>
</gene>
<evidence type="ECO:0000256" key="3">
    <source>
        <dbReference type="ARBA" id="ARBA00022723"/>
    </source>
</evidence>
<evidence type="ECO:0000313" key="12">
    <source>
        <dbReference type="Proteomes" id="UP000193642"/>
    </source>
</evidence>
<dbReference type="GO" id="GO:0046872">
    <property type="term" value="F:metal ion binding"/>
    <property type="evidence" value="ECO:0007669"/>
    <property type="project" value="UniProtKB-KW"/>
</dbReference>
<comment type="similarity">
    <text evidence="1">Belongs to the peptidase M43B family.</text>
</comment>
<dbReference type="Gene3D" id="3.40.390.10">
    <property type="entry name" value="Collagenase (Catalytic Domain)"/>
    <property type="match status" value="1"/>
</dbReference>
<evidence type="ECO:0000256" key="9">
    <source>
        <dbReference type="SAM" id="MobiDB-lite"/>
    </source>
</evidence>
<evidence type="ECO:0000259" key="10">
    <source>
        <dbReference type="Pfam" id="PF05572"/>
    </source>
</evidence>
<dbReference type="EMBL" id="MCGO01000068">
    <property type="protein sequence ID" value="ORY33208.1"/>
    <property type="molecule type" value="Genomic_DNA"/>
</dbReference>
<dbReference type="InterPro" id="IPR008754">
    <property type="entry name" value="Peptidase_M43"/>
</dbReference>
<protein>
    <recommendedName>
        <fullName evidence="10">Peptidase M43 pregnancy-associated plasma-A domain-containing protein</fullName>
    </recommendedName>
</protein>
<comment type="caution">
    <text evidence="11">The sequence shown here is derived from an EMBL/GenBank/DDBJ whole genome shotgun (WGS) entry which is preliminary data.</text>
</comment>
<feature type="region of interest" description="Disordered" evidence="9">
    <location>
        <begin position="156"/>
        <end position="186"/>
    </location>
</feature>
<accession>A0A1Y2BEE7</accession>
<evidence type="ECO:0000256" key="1">
    <source>
        <dbReference type="ARBA" id="ARBA00008721"/>
    </source>
</evidence>
<feature type="domain" description="Peptidase M43 pregnancy-associated plasma-A" evidence="10">
    <location>
        <begin position="96"/>
        <end position="182"/>
    </location>
</feature>